<evidence type="ECO:0000256" key="2">
    <source>
        <dbReference type="ARBA" id="ARBA00022801"/>
    </source>
</evidence>
<evidence type="ECO:0000256" key="3">
    <source>
        <dbReference type="SAM" id="MobiDB-lite"/>
    </source>
</evidence>
<dbReference type="HOGENOM" id="CLU_055034_0_0_1"/>
<feature type="compositionally biased region" description="Basic residues" evidence="3">
    <location>
        <begin position="233"/>
        <end position="242"/>
    </location>
</feature>
<dbReference type="InterPro" id="IPR051708">
    <property type="entry name" value="Plant_Aspart_Prot_A1"/>
</dbReference>
<reference evidence="5" key="2">
    <citation type="submission" date="2018-05" db="EMBL/GenBank/DDBJ databases">
        <title>OmerRS3 (Oryza meridionalis Reference Sequence Version 3).</title>
        <authorList>
            <person name="Zhang J."/>
            <person name="Kudrna D."/>
            <person name="Lee S."/>
            <person name="Talag J."/>
            <person name="Welchert J."/>
            <person name="Wing R.A."/>
        </authorList>
    </citation>
    <scope>NUCLEOTIDE SEQUENCE [LARGE SCALE GENOMIC DNA]</scope>
    <source>
        <strain evidence="5">cv. OR44</strain>
    </source>
</reference>
<dbReference type="GO" id="GO:0008233">
    <property type="term" value="F:peptidase activity"/>
    <property type="evidence" value="ECO:0007669"/>
    <property type="project" value="UniProtKB-KW"/>
</dbReference>
<feature type="domain" description="Peptidase A1" evidence="4">
    <location>
        <begin position="1"/>
        <end position="211"/>
    </location>
</feature>
<dbReference type="InterPro" id="IPR021109">
    <property type="entry name" value="Peptidase_aspartic_dom_sf"/>
</dbReference>
<evidence type="ECO:0000313" key="6">
    <source>
        <dbReference type="Proteomes" id="UP000008021"/>
    </source>
</evidence>
<evidence type="ECO:0000259" key="4">
    <source>
        <dbReference type="PROSITE" id="PS51767"/>
    </source>
</evidence>
<feature type="compositionally biased region" description="Pro residues" evidence="3">
    <location>
        <begin position="329"/>
        <end position="338"/>
    </location>
</feature>
<dbReference type="Proteomes" id="UP000008021">
    <property type="component" value="Chromosome 8"/>
</dbReference>
<keyword evidence="6" id="KW-1185">Reference proteome</keyword>
<dbReference type="Gramene" id="OMERI08G05580.1">
    <property type="protein sequence ID" value="OMERI08G05580.1"/>
    <property type="gene ID" value="OMERI08G05580"/>
</dbReference>
<dbReference type="STRING" id="40149.A0A0E0EIX9"/>
<dbReference type="Gene3D" id="2.40.70.10">
    <property type="entry name" value="Acid Proteases"/>
    <property type="match status" value="2"/>
</dbReference>
<dbReference type="AlphaFoldDB" id="A0A0E0EIX9"/>
<dbReference type="PANTHER" id="PTHR47967:SF112">
    <property type="entry name" value="OS10G0447300 PROTEIN"/>
    <property type="match status" value="1"/>
</dbReference>
<dbReference type="SUPFAM" id="SSF50630">
    <property type="entry name" value="Acid proteases"/>
    <property type="match status" value="1"/>
</dbReference>
<protein>
    <recommendedName>
        <fullName evidence="4">Peptidase A1 domain-containing protein</fullName>
    </recommendedName>
</protein>
<feature type="compositionally biased region" description="Basic and acidic residues" evidence="3">
    <location>
        <begin position="363"/>
        <end position="375"/>
    </location>
</feature>
<keyword evidence="1" id="KW-0645">Protease</keyword>
<dbReference type="PROSITE" id="PS51767">
    <property type="entry name" value="PEPTIDASE_A1"/>
    <property type="match status" value="1"/>
</dbReference>
<evidence type="ECO:0000256" key="1">
    <source>
        <dbReference type="ARBA" id="ARBA00022670"/>
    </source>
</evidence>
<reference evidence="5" key="1">
    <citation type="submission" date="2015-04" db="UniProtKB">
        <authorList>
            <consortium name="EnsemblPlants"/>
        </authorList>
    </citation>
    <scope>IDENTIFICATION</scope>
</reference>
<feature type="compositionally biased region" description="Basic residues" evidence="3">
    <location>
        <begin position="307"/>
        <end position="316"/>
    </location>
</feature>
<organism evidence="5">
    <name type="scientific">Oryza meridionalis</name>
    <dbReference type="NCBI Taxonomy" id="40149"/>
    <lineage>
        <taxon>Eukaryota</taxon>
        <taxon>Viridiplantae</taxon>
        <taxon>Streptophyta</taxon>
        <taxon>Embryophyta</taxon>
        <taxon>Tracheophyta</taxon>
        <taxon>Spermatophyta</taxon>
        <taxon>Magnoliopsida</taxon>
        <taxon>Liliopsida</taxon>
        <taxon>Poales</taxon>
        <taxon>Poaceae</taxon>
        <taxon>BOP clade</taxon>
        <taxon>Oryzoideae</taxon>
        <taxon>Oryzeae</taxon>
        <taxon>Oryzinae</taxon>
        <taxon>Oryza</taxon>
    </lineage>
</organism>
<accession>A0A0E0EIX9</accession>
<feature type="region of interest" description="Disordered" evidence="3">
    <location>
        <begin position="217"/>
        <end position="415"/>
    </location>
</feature>
<evidence type="ECO:0000313" key="5">
    <source>
        <dbReference type="EnsemblPlants" id="OMERI08G05580.1"/>
    </source>
</evidence>
<feature type="compositionally biased region" description="Basic and acidic residues" evidence="3">
    <location>
        <begin position="406"/>
        <end position="415"/>
    </location>
</feature>
<dbReference type="EnsemblPlants" id="OMERI08G05580.1">
    <property type="protein sequence ID" value="OMERI08G05580.1"/>
    <property type="gene ID" value="OMERI08G05580"/>
</dbReference>
<dbReference type="GO" id="GO:0006508">
    <property type="term" value="P:proteolysis"/>
    <property type="evidence" value="ECO:0007669"/>
    <property type="project" value="UniProtKB-KW"/>
</dbReference>
<dbReference type="Pfam" id="PF14541">
    <property type="entry name" value="TAXi_C"/>
    <property type="match status" value="1"/>
</dbReference>
<dbReference type="PANTHER" id="PTHR47967">
    <property type="entry name" value="OS07G0603500 PROTEIN-RELATED"/>
    <property type="match status" value="1"/>
</dbReference>
<dbReference type="InterPro" id="IPR033121">
    <property type="entry name" value="PEPTIDASE_A1"/>
</dbReference>
<proteinExistence type="predicted"/>
<feature type="compositionally biased region" description="Basic residues" evidence="3">
    <location>
        <begin position="249"/>
        <end position="270"/>
    </location>
</feature>
<dbReference type="InterPro" id="IPR032799">
    <property type="entry name" value="TAXi_C"/>
</dbReference>
<dbReference type="eggNOG" id="KOG1339">
    <property type="taxonomic scope" value="Eukaryota"/>
</dbReference>
<sequence length="415" mass="44379">MDGPVNPFGICGLSACNCRWAMSVGLGYLSGGDAVSHVTQLGGEASLDRRFSYCLVPHSVNTSSALNFGTLANVTELGAASTPLVAGDVDTYYTVVLDFVKVGNKTVASAASSRITVDSGNAKISFVTPANCNRKQTEQAIPDLTLEFGGGGGRAAVALKPENASVTVQEGTLCLAMVATTKQQSVSILGNLAQQNIHVGYDLDAGMVTFATADCAGNGRPTEQTSGGQARCGRGRWRRRGAGRGERGCRRRRRPWPQFSRPRRQRRRRRECVSAGQRRAKQAVKGRAGTTPKTASSRAGATGRLSLLKRRRRRRLPYLVTTNVSSSSSPPPQPPPGPLRGSDPEVARAATGCRTSSPPASRPAERREVRGRDEEGREEEEEMTWHSDMWGPRGSHADSATTSDKTGVKTPEDLK</sequence>
<keyword evidence="2" id="KW-0378">Hydrolase</keyword>
<name>A0A0E0EIX9_9ORYZ</name>